<feature type="transmembrane region" description="Helical" evidence="1">
    <location>
        <begin position="851"/>
        <end position="872"/>
    </location>
</feature>
<accession>A0ABT0YLV8</accession>
<keyword evidence="1" id="KW-0472">Membrane</keyword>
<dbReference type="CDD" id="cd20707">
    <property type="entry name" value="MIX_III"/>
    <property type="match status" value="1"/>
</dbReference>
<dbReference type="Proteomes" id="UP001165541">
    <property type="component" value="Unassembled WGS sequence"/>
</dbReference>
<dbReference type="InterPro" id="IPR046864">
    <property type="entry name" value="VasX_N"/>
</dbReference>
<keyword evidence="1" id="KW-0812">Transmembrane</keyword>
<dbReference type="NCBIfam" id="NF041559">
    <property type="entry name" value="BTH_I2691_fam"/>
    <property type="match status" value="1"/>
</dbReference>
<gene>
    <name evidence="3" type="ORF">M8A51_09230</name>
</gene>
<protein>
    <recommendedName>
        <fullName evidence="2">Toxin VasX N-terminal region domain-containing protein</fullName>
    </recommendedName>
</protein>
<dbReference type="EMBL" id="JAMKFE010000004">
    <property type="protein sequence ID" value="MCM5679716.1"/>
    <property type="molecule type" value="Genomic_DNA"/>
</dbReference>
<evidence type="ECO:0000259" key="2">
    <source>
        <dbReference type="Pfam" id="PF20249"/>
    </source>
</evidence>
<dbReference type="Pfam" id="PF20249">
    <property type="entry name" value="VasX_N"/>
    <property type="match status" value="1"/>
</dbReference>
<evidence type="ECO:0000313" key="4">
    <source>
        <dbReference type="Proteomes" id="UP001165541"/>
    </source>
</evidence>
<feature type="transmembrane region" description="Helical" evidence="1">
    <location>
        <begin position="825"/>
        <end position="845"/>
    </location>
</feature>
<feature type="domain" description="Toxin VasX N-terminal region" evidence="2">
    <location>
        <begin position="2"/>
        <end position="149"/>
    </location>
</feature>
<keyword evidence="1" id="KW-1133">Transmembrane helix</keyword>
<evidence type="ECO:0000256" key="1">
    <source>
        <dbReference type="SAM" id="Phobius"/>
    </source>
</evidence>
<organism evidence="3 4">
    <name type="scientific">Caldimonas mangrovi</name>
    <dbReference type="NCBI Taxonomy" id="2944811"/>
    <lineage>
        <taxon>Bacteria</taxon>
        <taxon>Pseudomonadati</taxon>
        <taxon>Pseudomonadota</taxon>
        <taxon>Betaproteobacteria</taxon>
        <taxon>Burkholderiales</taxon>
        <taxon>Sphaerotilaceae</taxon>
        <taxon>Caldimonas</taxon>
    </lineage>
</organism>
<name>A0ABT0YLV8_9BURK</name>
<comment type="caution">
    <text evidence="3">The sequence shown here is derived from an EMBL/GenBank/DDBJ whole genome shotgun (WGS) entry which is preliminary data.</text>
</comment>
<evidence type="ECO:0000313" key="3">
    <source>
        <dbReference type="EMBL" id="MCM5679716.1"/>
    </source>
</evidence>
<feature type="transmembrane region" description="Helical" evidence="1">
    <location>
        <begin position="753"/>
        <end position="776"/>
    </location>
</feature>
<proteinExistence type="predicted"/>
<dbReference type="InterPro" id="IPR048126">
    <property type="entry name" value="Toxin_VasX"/>
</dbReference>
<sequence length="1048" mass="114884">MLLRYAVVPTMLHRHGPELRSLKFKFDPDNKLRRHELKRHDYTLRTLRAGFVHVYLGQSGKWQVYAVTSDGLLRLLADPDNPDQKTDREMSVVCKRQSHNLPSGFITVPPEHAQGTIWAAFSHNVWSREVRRARESAPEQRMQAINCAALTSLPGNYSHSLDLADTDTLSKMVEEYARDADDLMRRRWHTRYLSRGPNQEASKISGSLPSVHGFYGRPSQLEPLQELANRWVAREDWPGRSKRVAAFALYDPVGIVQEINHTRHLLAEWHQEYIGQLDVARPVLISQAIMGLKAIYEQSALLDVAREQGVKGDIAKLLKEESSGASKLREAARLEAGNRWARLENRYDETGRHLFMVDHTRTSELFQSNLKDCDEDYAKWAGDPEWVSWFDDFSATADDWIRAIEMGAAALSGGPMQADSYEVWKRWLVHEKPWDSTNPVYRAYFGGRKDIVKELLPDKVPEDFPSPTEVTSGKVESAARADKLYGLIKDLSGTDEAAKAVRALASSTALTAGLAHIQTAMQAAGAALAHELDRLRSATLLRAQQAGLHLYRNVQGVFITINTTLGEYMRAMREAGVSAAQASRAALEKLAQQPLSAVTPDGKQVRALVLAGMLNLSDPRVRDLAIKVTLWVADAGRSLLNHLNSVIGGEINRVLKGADVAMAGGRAAQSLVRVAGITLSNEAAAAAQKALQGMQLTAAQANNLTRKLLGSAVRLGGSKDLLLAAGSLYFQMWAYQDAYNQVQQKLGKDRAEALMSLTSAGLGVIAATAEIVGAGFKALAKEAVGKLFIKVGGGLAAVSTAVDSVQAFHAMRQAAAKGDRDAARLYFVGSGVLAGASIMGGYAVAIGAASLLGPLGIAILLAVVGVGLVIAATHATDSPAEIWLDRCFWGKGQRTEGKWSSREFATELAEMNCLVLGLKAEISFNDDWNELLKKQDTVNMEIMLPQYDKQGSALSLLVTAIDSNNNGYLLYRENINTPVPENLPAKVLDGSLLWQRSTSKDSIEHGVRVMKMQFLAGAHYKRVALQLKYWPDATDESALLEVKQLETD</sequence>
<reference evidence="3" key="1">
    <citation type="submission" date="2022-05" db="EMBL/GenBank/DDBJ databases">
        <title>Schlegelella sp. nov., isolated from mangrove soil.</title>
        <authorList>
            <person name="Liu Y."/>
            <person name="Ge X."/>
            <person name="Liu W."/>
        </authorList>
    </citation>
    <scope>NUCLEOTIDE SEQUENCE</scope>
    <source>
        <strain evidence="3">S2-27</strain>
    </source>
</reference>
<keyword evidence="4" id="KW-1185">Reference proteome</keyword>